<dbReference type="KEGG" id="bsto:C0V70_10865"/>
<evidence type="ECO:0000313" key="1">
    <source>
        <dbReference type="EMBL" id="AUN98592.1"/>
    </source>
</evidence>
<protein>
    <submittedName>
        <fullName evidence="1">Uncharacterized protein</fullName>
    </submittedName>
</protein>
<reference evidence="1 2" key="1">
    <citation type="submission" date="2018-01" db="EMBL/GenBank/DDBJ databases">
        <title>Complete genome sequence of Bacteriovorax stolpii DSM12778.</title>
        <authorList>
            <person name="Tang B."/>
            <person name="Chang J."/>
        </authorList>
    </citation>
    <scope>NUCLEOTIDE SEQUENCE [LARGE SCALE GENOMIC DNA]</scope>
    <source>
        <strain evidence="1 2">DSM 12778</strain>
    </source>
</reference>
<gene>
    <name evidence="1" type="ORF">C0V70_10865</name>
</gene>
<dbReference type="EMBL" id="CP025704">
    <property type="protein sequence ID" value="AUN98592.1"/>
    <property type="molecule type" value="Genomic_DNA"/>
</dbReference>
<organism evidence="1 2">
    <name type="scientific">Bacteriovorax stolpii</name>
    <name type="common">Bdellovibrio stolpii</name>
    <dbReference type="NCBI Taxonomy" id="960"/>
    <lineage>
        <taxon>Bacteria</taxon>
        <taxon>Pseudomonadati</taxon>
        <taxon>Bdellovibrionota</taxon>
        <taxon>Bacteriovoracia</taxon>
        <taxon>Bacteriovoracales</taxon>
        <taxon>Bacteriovoracaceae</taxon>
        <taxon>Bacteriovorax</taxon>
    </lineage>
</organism>
<dbReference type="Proteomes" id="UP000235584">
    <property type="component" value="Chromosome"/>
</dbReference>
<sequence length="747" mass="82756">MEAVKKLGLSETEIKNLDTDTLKATLEEKLDVEKEALKQEAKEKFQQVVDEKIEPKLNEMRASVEKEKAELKKDAIKLGAGYITSTISLFAATLIAPQAIMVCKTKPSAVIYAGSAAIYVLQEMRNIKILKASQLAEIEVVNKIDIDKTKSVKENAKILEAKVDEQVGYIKAYKNTIDHAVSALKKKAKNAKMVSIGFLASSATAAAEQMDWISGGGACVASAPASLDQLNFSPKLDARYAQLIDEAQSAQDKWAYYYEWESLKFGVDRTLSWSEYEKLKNVPVSSGILKNAMGFIHSTLLSTALAAEDTKKVTVAGSLKDNKAADWIGDLDKLGIVGGLATNVVAYMAGWQMGFLKSIIASGTSRAITFGAQGALAFTAGKLFGDAATDLEKKLARIERLINDVQAVSKKGINMLVPSDADARRFQEIAAKIGVPSDKLITEMSINEAQAYLKTIKAKAENLDDEGRALIAKYEEEITTKLKAKGSELQEKVEEKAQEKVEEKTSLLHFFIPDVQAANVAPVYVLTRVKDISCVDKRSCPPLSFPRGTNPNTKILNQYLGLYENYYQAIKTKNPEQENSAVAALEQYKPVMTSFRDQVFKKGLEKGRAQNTNYYAYERAKINEEVDNFARFYAKLSPEDQAEMSARFNPASQDFSAPQGKKALKIKLKAKINEAEMRILDQLIAKLEASEVIHNGPDMSFVERDRTQDGQDEFNFGNTSIHPKESGLFDIIHLRYQRYIKNTFPDL</sequence>
<keyword evidence="2" id="KW-1185">Reference proteome</keyword>
<proteinExistence type="predicted"/>
<dbReference type="AlphaFoldDB" id="A0A2K9NSW8"/>
<accession>A0A2K9NSW8</accession>
<evidence type="ECO:0000313" key="2">
    <source>
        <dbReference type="Proteomes" id="UP000235584"/>
    </source>
</evidence>
<name>A0A2K9NSW8_BACTC</name>